<dbReference type="eggNOG" id="ENOG502T4ES">
    <property type="taxonomic scope" value="Eukaryota"/>
</dbReference>
<dbReference type="GO" id="GO:0008237">
    <property type="term" value="F:metallopeptidase activity"/>
    <property type="evidence" value="ECO:0007669"/>
    <property type="project" value="InterPro"/>
</dbReference>
<organism evidence="2 3">
    <name type="scientific">Arthroderma otae (strain ATCC MYA-4605 / CBS 113480)</name>
    <name type="common">Microsporum canis</name>
    <dbReference type="NCBI Taxonomy" id="554155"/>
    <lineage>
        <taxon>Eukaryota</taxon>
        <taxon>Fungi</taxon>
        <taxon>Dikarya</taxon>
        <taxon>Ascomycota</taxon>
        <taxon>Pezizomycotina</taxon>
        <taxon>Eurotiomycetes</taxon>
        <taxon>Eurotiomycetidae</taxon>
        <taxon>Onygenales</taxon>
        <taxon>Arthrodermataceae</taxon>
        <taxon>Microsporum</taxon>
    </lineage>
</organism>
<dbReference type="EMBL" id="DS995702">
    <property type="protein sequence ID" value="EEQ29510.1"/>
    <property type="molecule type" value="Genomic_DNA"/>
</dbReference>
<dbReference type="OrthoDB" id="4753969at2759"/>
<evidence type="ECO:0000313" key="3">
    <source>
        <dbReference type="Proteomes" id="UP000002035"/>
    </source>
</evidence>
<dbReference type="AlphaFoldDB" id="C5FJ89"/>
<dbReference type="OMA" id="CRERIMI"/>
<dbReference type="VEuPathDB" id="FungiDB:MCYG_02329"/>
<evidence type="ECO:0000256" key="1">
    <source>
        <dbReference type="SAM" id="SignalP"/>
    </source>
</evidence>
<keyword evidence="3" id="KW-1185">Reference proteome</keyword>
<name>C5FJ89_ARTOC</name>
<evidence type="ECO:0000313" key="2">
    <source>
        <dbReference type="EMBL" id="EEQ29510.1"/>
    </source>
</evidence>
<dbReference type="SUPFAM" id="SSF55486">
    <property type="entry name" value="Metalloproteases ('zincins'), catalytic domain"/>
    <property type="match status" value="1"/>
</dbReference>
<dbReference type="Gene3D" id="3.40.390.10">
    <property type="entry name" value="Collagenase (Catalytic Domain)"/>
    <property type="match status" value="1"/>
</dbReference>
<protein>
    <recommendedName>
        <fullName evidence="4">Lysine-specific metallo-endopeptidase domain-containing protein</fullName>
    </recommendedName>
</protein>
<dbReference type="InterPro" id="IPR024079">
    <property type="entry name" value="MetalloPept_cat_dom_sf"/>
</dbReference>
<sequence>MINFVPLLFFLSVCTAITIRSNETHTPPRIDVRVPQQRVEVYDNEVDFIDPITQATIPLSRVLVVDEPKEAIDRWFDWDETCTDKIDRGKITAAFKGALELAQHSSTFLKDLDDGLAGEGTKARRVSYIVTKDPAFTQMFYALDDRIGYVKESFDILLDKMTRYEGRGIDGADGVRFICDREGIIKDNEGGSYCGYEQPYTHTLLLYGISQKLTRTGLSRTGASAAQAIVNLPGDRGLGGIEEKYVFSHSHSMVFCPVFFNDDMFPNIDALAGTTEEMVPRTLDHLDCRERIMIHEWLHLKFTRNIPSIPDEIGFERAAKVAGKKPPGKPRKADWANAKINCDNYAWYAIYAYWNNERKGCGKDVWPAHIKKPNKP</sequence>
<reference evidence="3" key="1">
    <citation type="journal article" date="2012" name="MBio">
        <title>Comparative genome analysis of Trichophyton rubrum and related dermatophytes reveals candidate genes involved in infection.</title>
        <authorList>
            <person name="Martinez D.A."/>
            <person name="Oliver B.G."/>
            <person name="Graeser Y."/>
            <person name="Goldberg J.M."/>
            <person name="Li W."/>
            <person name="Martinez-Rossi N.M."/>
            <person name="Monod M."/>
            <person name="Shelest E."/>
            <person name="Barton R.C."/>
            <person name="Birch E."/>
            <person name="Brakhage A.A."/>
            <person name="Chen Z."/>
            <person name="Gurr S.J."/>
            <person name="Heiman D."/>
            <person name="Heitman J."/>
            <person name="Kosti I."/>
            <person name="Rossi A."/>
            <person name="Saif S."/>
            <person name="Samalova M."/>
            <person name="Saunders C.W."/>
            <person name="Shea T."/>
            <person name="Summerbell R.C."/>
            <person name="Xu J."/>
            <person name="Young S."/>
            <person name="Zeng Q."/>
            <person name="Birren B.W."/>
            <person name="Cuomo C.A."/>
            <person name="White T.C."/>
        </authorList>
    </citation>
    <scope>NUCLEOTIDE SEQUENCE [LARGE SCALE GENOMIC DNA]</scope>
    <source>
        <strain evidence="3">ATCC MYA-4605 / CBS 113480</strain>
    </source>
</reference>
<feature type="chain" id="PRO_5002949512" description="Lysine-specific metallo-endopeptidase domain-containing protein" evidence="1">
    <location>
        <begin position="17"/>
        <end position="376"/>
    </location>
</feature>
<accession>C5FJ89</accession>
<dbReference type="RefSeq" id="XP_002849395.1">
    <property type="nucleotide sequence ID" value="XM_002849349.1"/>
</dbReference>
<dbReference type="HOGENOM" id="CLU_802134_0_0_1"/>
<dbReference type="GeneID" id="9226469"/>
<gene>
    <name evidence="2" type="ORF">MCYG_02329</name>
</gene>
<keyword evidence="1" id="KW-0732">Signal</keyword>
<proteinExistence type="predicted"/>
<feature type="signal peptide" evidence="1">
    <location>
        <begin position="1"/>
        <end position="16"/>
    </location>
</feature>
<dbReference type="Proteomes" id="UP000002035">
    <property type="component" value="Unassembled WGS sequence"/>
</dbReference>
<evidence type="ECO:0008006" key="4">
    <source>
        <dbReference type="Google" id="ProtNLM"/>
    </source>
</evidence>